<keyword evidence="1" id="KW-0732">Signal</keyword>
<dbReference type="Proteomes" id="UP000484255">
    <property type="component" value="Unassembled WGS sequence"/>
</dbReference>
<dbReference type="AlphaFoldDB" id="A0A7C9TN50"/>
<proteinExistence type="predicted"/>
<dbReference type="PROSITE" id="PS51257">
    <property type="entry name" value="PROKAR_LIPOPROTEIN"/>
    <property type="match status" value="1"/>
</dbReference>
<dbReference type="InterPro" id="IPR013424">
    <property type="entry name" value="Ice-binding_C"/>
</dbReference>
<evidence type="ECO:0000256" key="1">
    <source>
        <dbReference type="SAM" id="SignalP"/>
    </source>
</evidence>
<evidence type="ECO:0000313" key="4">
    <source>
        <dbReference type="Proteomes" id="UP000484255"/>
    </source>
</evidence>
<protein>
    <submittedName>
        <fullName evidence="3">PEP-CTERM sorting domain-containing protein</fullName>
    </submittedName>
</protein>
<gene>
    <name evidence="3" type="ORF">G3A44_18285</name>
</gene>
<evidence type="ECO:0000313" key="3">
    <source>
        <dbReference type="EMBL" id="NDY93145.1"/>
    </source>
</evidence>
<dbReference type="Pfam" id="PF07589">
    <property type="entry name" value="PEP-CTERM"/>
    <property type="match status" value="1"/>
</dbReference>
<feature type="signal peptide" evidence="1">
    <location>
        <begin position="1"/>
        <end position="23"/>
    </location>
</feature>
<dbReference type="RefSeq" id="WP_163459194.1">
    <property type="nucleotide sequence ID" value="NZ_JAAGOH010000028.1"/>
</dbReference>
<comment type="caution">
    <text evidence="3">The sequence shown here is derived from an EMBL/GenBank/DDBJ whole genome shotgun (WGS) entry which is preliminary data.</text>
</comment>
<organism evidence="3 4">
    <name type="scientific">Ideonella livida</name>
    <dbReference type="NCBI Taxonomy" id="2707176"/>
    <lineage>
        <taxon>Bacteria</taxon>
        <taxon>Pseudomonadati</taxon>
        <taxon>Pseudomonadota</taxon>
        <taxon>Betaproteobacteria</taxon>
        <taxon>Burkholderiales</taxon>
        <taxon>Sphaerotilaceae</taxon>
        <taxon>Ideonella</taxon>
    </lineage>
</organism>
<name>A0A7C9TN50_9BURK</name>
<accession>A0A7C9TN50</accession>
<sequence>MPRPFKTTALTLALLACTGAAQAAVNTYTGSDDGAPTSGPWTQSAAAEAQFQAAAIAFGSLQTLTFEGQNLGMGGFTEGAATVSFSGSNFGPDFSGVSNANWGNLYGFNVTANGSQWAGAPQGGITFSFSGGTHAFGGYFTGLQTSFSGTTQMVITFDDGQTQTLNVPVNVNGGASYFGFTNTNTFQSVTLSNVSSDAWGVDNITFATAAAVPEPASLALMLAGLAAVGGTRRRLCRKQA</sequence>
<reference evidence="3 4" key="1">
    <citation type="submission" date="2020-02" db="EMBL/GenBank/DDBJ databases">
        <title>Ideonella bacterium strain TBM-1.</title>
        <authorList>
            <person name="Chen W.-M."/>
        </authorList>
    </citation>
    <scope>NUCLEOTIDE SEQUENCE [LARGE SCALE GENOMIC DNA]</scope>
    <source>
        <strain evidence="3 4">TBM-1</strain>
    </source>
</reference>
<feature type="domain" description="Ice-binding protein C-terminal" evidence="2">
    <location>
        <begin position="211"/>
        <end position="234"/>
    </location>
</feature>
<keyword evidence="4" id="KW-1185">Reference proteome</keyword>
<dbReference type="NCBIfam" id="TIGR02595">
    <property type="entry name" value="PEP_CTERM"/>
    <property type="match status" value="1"/>
</dbReference>
<dbReference type="EMBL" id="JAAGOH010000028">
    <property type="protein sequence ID" value="NDY93145.1"/>
    <property type="molecule type" value="Genomic_DNA"/>
</dbReference>
<feature type="chain" id="PRO_5028920071" evidence="1">
    <location>
        <begin position="24"/>
        <end position="240"/>
    </location>
</feature>
<evidence type="ECO:0000259" key="2">
    <source>
        <dbReference type="Pfam" id="PF07589"/>
    </source>
</evidence>